<dbReference type="eggNOG" id="COG2208">
    <property type="taxonomic scope" value="Bacteria"/>
</dbReference>
<sequence length="639" mass="70471">MEKGLLVEEGRRNVLYDRGAIKVIFLATAMITLAVLLTGAIGYTITKMGVVDKLKSKDLHYIARSMAARIDGRLERATETARLFAGDPTVVQWVAGGERDERLGEKARKRLIDIASDHGYVNTFIVSAQSGNYWGEEGNILETMDPQDPYDRWFFDFLSSKALLQVHLDYNKTRQNTYVFVNARIGSAEESYGVAGVGLSLEDLAGEFQQYRYSAGSRLWLADEKGAIHLSDNLEANGKNLSDFLPETIWDAVLRGEPDKAGTTVMEYLDSAGNQMDLISQPIGATGWRLVFQVPRAESLAVLNSILVNMTLTSLFSVALICIVFYVVSRRIADPYRRALELNEELERSVAERTRELSEKNRNIMDGIDYAKRLQEAILPEPAELNDLFAAHFLYWRPRDIVGGDFYWVRRYGEEEYIVAVGDCTGHGVPGALMTMAVNTMLNHIADETMQDDPAGILLRLHQAVRETIQKKADGETRLDGLDIGLCSVTGRRVIFAGAGMDLYVTGGEAASNVTVLKGARKSVGHPRFGAGDVENQVVEVGEGQVFYLTTDGYLDQNGGTSDYPFGKRRFKNLLASLSDVALPAQQEIIAQSLADYMGGEAQRDDITVLGFSLKNDKVAYGDGGEAANGERGTGRSFI</sequence>
<dbReference type="PANTHER" id="PTHR43156:SF9">
    <property type="entry name" value="HAMP DOMAIN-CONTAINING PROTEIN"/>
    <property type="match status" value="1"/>
</dbReference>
<protein>
    <submittedName>
        <fullName evidence="5">Conserved domain protein</fullName>
    </submittedName>
</protein>
<feature type="transmembrane region" description="Helical" evidence="3">
    <location>
        <begin position="20"/>
        <end position="45"/>
    </location>
</feature>
<dbReference type="PANTHER" id="PTHR43156">
    <property type="entry name" value="STAGE II SPORULATION PROTEIN E-RELATED"/>
    <property type="match status" value="1"/>
</dbReference>
<keyword evidence="3" id="KW-1133">Transmembrane helix</keyword>
<keyword evidence="2" id="KW-0175">Coiled coil</keyword>
<keyword evidence="1" id="KW-0378">Hydrolase</keyword>
<organism evidence="5 6">
    <name type="scientific">Heliobacterium modesticaldum (strain ATCC 51547 / Ice1)</name>
    <dbReference type="NCBI Taxonomy" id="498761"/>
    <lineage>
        <taxon>Bacteria</taxon>
        <taxon>Bacillati</taxon>
        <taxon>Bacillota</taxon>
        <taxon>Clostridia</taxon>
        <taxon>Eubacteriales</taxon>
        <taxon>Heliobacteriaceae</taxon>
        <taxon>Heliomicrobium</taxon>
    </lineage>
</organism>
<dbReference type="AlphaFoldDB" id="B0TDB5"/>
<dbReference type="Gene3D" id="3.60.40.10">
    <property type="entry name" value="PPM-type phosphatase domain"/>
    <property type="match status" value="1"/>
</dbReference>
<dbReference type="SMART" id="SM00331">
    <property type="entry name" value="PP2C_SIG"/>
    <property type="match status" value="1"/>
</dbReference>
<proteinExistence type="predicted"/>
<accession>B0TDB5</accession>
<dbReference type="InterPro" id="IPR052016">
    <property type="entry name" value="Bact_Sigma-Reg"/>
</dbReference>
<keyword evidence="3" id="KW-0812">Transmembrane</keyword>
<evidence type="ECO:0000259" key="4">
    <source>
        <dbReference type="SMART" id="SM00331"/>
    </source>
</evidence>
<evidence type="ECO:0000256" key="1">
    <source>
        <dbReference type="ARBA" id="ARBA00022801"/>
    </source>
</evidence>
<evidence type="ECO:0000256" key="3">
    <source>
        <dbReference type="SAM" id="Phobius"/>
    </source>
</evidence>
<dbReference type="HOGENOM" id="CLU_026432_0_0_9"/>
<evidence type="ECO:0000256" key="2">
    <source>
        <dbReference type="SAM" id="Coils"/>
    </source>
</evidence>
<reference evidence="5 6" key="1">
    <citation type="journal article" date="2008" name="J. Bacteriol.">
        <title>The genome of Heliobacterium modesticaldum, a phototrophic representative of the Firmicutes containing the simplest photosynthetic apparatus.</title>
        <authorList>
            <person name="Sattley W.M."/>
            <person name="Madigan M.T."/>
            <person name="Swingley W.D."/>
            <person name="Cheung P.C."/>
            <person name="Clocksin K.M."/>
            <person name="Conrad A.L."/>
            <person name="Dejesa L.C."/>
            <person name="Honchak B.M."/>
            <person name="Jung D.O."/>
            <person name="Karbach L.E."/>
            <person name="Kurdoglu A."/>
            <person name="Lahiri S."/>
            <person name="Mastrian S.D."/>
            <person name="Page L.E."/>
            <person name="Taylor H.L."/>
            <person name="Wang Z.T."/>
            <person name="Raymond J."/>
            <person name="Chen M."/>
            <person name="Blankenship R.E."/>
            <person name="Touchman J.W."/>
        </authorList>
    </citation>
    <scope>NUCLEOTIDE SEQUENCE [LARGE SCALE GENOMIC DNA]</scope>
    <source>
        <strain evidence="6">ATCC 51547 / Ice1</strain>
    </source>
</reference>
<feature type="coiled-coil region" evidence="2">
    <location>
        <begin position="336"/>
        <end position="363"/>
    </location>
</feature>
<dbReference type="KEGG" id="hmo:HM1_1586"/>
<keyword evidence="6" id="KW-1185">Reference proteome</keyword>
<feature type="transmembrane region" description="Helical" evidence="3">
    <location>
        <begin position="306"/>
        <end position="328"/>
    </location>
</feature>
<dbReference type="InterPro" id="IPR036457">
    <property type="entry name" value="PPM-type-like_dom_sf"/>
</dbReference>
<dbReference type="eggNOG" id="COG4191">
    <property type="taxonomic scope" value="Bacteria"/>
</dbReference>
<dbReference type="Pfam" id="PF07228">
    <property type="entry name" value="SpoIIE"/>
    <property type="match status" value="1"/>
</dbReference>
<gene>
    <name evidence="5" type="ORF">HM1_1586</name>
</gene>
<dbReference type="STRING" id="498761.HM1_1586"/>
<dbReference type="EMBL" id="CP000930">
    <property type="protein sequence ID" value="ABZ84156.1"/>
    <property type="molecule type" value="Genomic_DNA"/>
</dbReference>
<dbReference type="InterPro" id="IPR001932">
    <property type="entry name" value="PPM-type_phosphatase-like_dom"/>
</dbReference>
<dbReference type="Proteomes" id="UP000008550">
    <property type="component" value="Chromosome"/>
</dbReference>
<name>B0TDB5_HELMI</name>
<keyword evidence="3" id="KW-0472">Membrane</keyword>
<dbReference type="GO" id="GO:0016791">
    <property type="term" value="F:phosphatase activity"/>
    <property type="evidence" value="ECO:0007669"/>
    <property type="project" value="TreeGrafter"/>
</dbReference>
<evidence type="ECO:0000313" key="5">
    <source>
        <dbReference type="EMBL" id="ABZ84156.1"/>
    </source>
</evidence>
<dbReference type="Gene3D" id="3.30.450.20">
    <property type="entry name" value="PAS domain"/>
    <property type="match status" value="1"/>
</dbReference>
<evidence type="ECO:0000313" key="6">
    <source>
        <dbReference type="Proteomes" id="UP000008550"/>
    </source>
</evidence>
<feature type="domain" description="PPM-type phosphatase" evidence="4">
    <location>
        <begin position="384"/>
        <end position="614"/>
    </location>
</feature>